<reference evidence="2" key="1">
    <citation type="submission" date="2018-05" db="EMBL/GenBank/DDBJ databases">
        <authorList>
            <person name="Lanie J.A."/>
            <person name="Ng W.-L."/>
            <person name="Kazmierczak K.M."/>
            <person name="Andrzejewski T.M."/>
            <person name="Davidsen T.M."/>
            <person name="Wayne K.J."/>
            <person name="Tettelin H."/>
            <person name="Glass J.I."/>
            <person name="Rusch D."/>
            <person name="Podicherti R."/>
            <person name="Tsui H.-C.T."/>
            <person name="Winkler M.E."/>
        </authorList>
    </citation>
    <scope>NUCLEOTIDE SEQUENCE</scope>
</reference>
<evidence type="ECO:0000259" key="1">
    <source>
        <dbReference type="Pfam" id="PF03721"/>
    </source>
</evidence>
<name>A0A382G122_9ZZZZ</name>
<organism evidence="2">
    <name type="scientific">marine metagenome</name>
    <dbReference type="NCBI Taxonomy" id="408172"/>
    <lineage>
        <taxon>unclassified sequences</taxon>
        <taxon>metagenomes</taxon>
        <taxon>ecological metagenomes</taxon>
    </lineage>
</organism>
<accession>A0A382G122</accession>
<dbReference type="GO" id="GO:0051287">
    <property type="term" value="F:NAD binding"/>
    <property type="evidence" value="ECO:0007669"/>
    <property type="project" value="InterPro"/>
</dbReference>
<dbReference type="InterPro" id="IPR001732">
    <property type="entry name" value="UDP-Glc/GDP-Man_DH_N"/>
</dbReference>
<evidence type="ECO:0000313" key="2">
    <source>
        <dbReference type="EMBL" id="SVB68294.1"/>
    </source>
</evidence>
<dbReference type="PANTHER" id="PTHR43750">
    <property type="entry name" value="UDP-GLUCOSE 6-DEHYDROGENASE TUAD"/>
    <property type="match status" value="1"/>
</dbReference>
<dbReference type="InterPro" id="IPR028359">
    <property type="entry name" value="UDP_ManNAc/GlcNAc_DH"/>
</dbReference>
<protein>
    <recommendedName>
        <fullName evidence="1">UDP-glucose/GDP-mannose dehydrogenase N-terminal domain-containing protein</fullName>
    </recommendedName>
</protein>
<dbReference type="PIRSF" id="PIRSF000124">
    <property type="entry name" value="UDPglc_GDPman_dh"/>
    <property type="match status" value="1"/>
</dbReference>
<dbReference type="InterPro" id="IPR017476">
    <property type="entry name" value="UDP-Glc/GDP-Man"/>
</dbReference>
<dbReference type="GO" id="GO:0016628">
    <property type="term" value="F:oxidoreductase activity, acting on the CH-CH group of donors, NAD or NADP as acceptor"/>
    <property type="evidence" value="ECO:0007669"/>
    <property type="project" value="InterPro"/>
</dbReference>
<feature type="non-terminal residue" evidence="2">
    <location>
        <position position="185"/>
    </location>
</feature>
<dbReference type="EMBL" id="UINC01052687">
    <property type="protein sequence ID" value="SVB68294.1"/>
    <property type="molecule type" value="Genomic_DNA"/>
</dbReference>
<dbReference type="GO" id="GO:0016616">
    <property type="term" value="F:oxidoreductase activity, acting on the CH-OH group of donors, NAD or NADP as acceptor"/>
    <property type="evidence" value="ECO:0007669"/>
    <property type="project" value="InterPro"/>
</dbReference>
<gene>
    <name evidence="2" type="ORF">METZ01_LOCUS221148</name>
</gene>
<dbReference type="PIRSF" id="PIRSF500136">
    <property type="entry name" value="UDP_ManNAc_DH"/>
    <property type="match status" value="1"/>
</dbReference>
<dbReference type="AlphaFoldDB" id="A0A382G122"/>
<proteinExistence type="predicted"/>
<dbReference type="SUPFAM" id="SSF51735">
    <property type="entry name" value="NAD(P)-binding Rossmann-fold domains"/>
    <property type="match status" value="1"/>
</dbReference>
<dbReference type="PANTHER" id="PTHR43750:SF3">
    <property type="entry name" value="UDP-GLUCOSE 6-DEHYDROGENASE TUAD"/>
    <property type="match status" value="1"/>
</dbReference>
<dbReference type="GO" id="GO:0000271">
    <property type="term" value="P:polysaccharide biosynthetic process"/>
    <property type="evidence" value="ECO:0007669"/>
    <property type="project" value="InterPro"/>
</dbReference>
<feature type="domain" description="UDP-glucose/GDP-mannose dehydrogenase N-terminal" evidence="1">
    <location>
        <begin position="4"/>
        <end position="183"/>
    </location>
</feature>
<dbReference type="Gene3D" id="3.40.50.720">
    <property type="entry name" value="NAD(P)-binding Rossmann-like Domain"/>
    <property type="match status" value="1"/>
</dbReference>
<dbReference type="InterPro" id="IPR036291">
    <property type="entry name" value="NAD(P)-bd_dom_sf"/>
</dbReference>
<sequence>MTHIGVIGGAGYVGLVTSVGFAALGHKVTAMDVDKVRISMLNRGTSDVYEDGLEPILGELLLQDRINFTDDQNQTVQNSEALFIAVGTPSLSDGGADMSAVIDVAQRLCGEIDKYTVIVVKSTVPVGSISVISDVLSQKLTQGEDFDVVSNPEFLREGSGLIDFFSPSRIIVGSASERALKVLRD</sequence>
<dbReference type="Pfam" id="PF03721">
    <property type="entry name" value="UDPG_MGDP_dh_N"/>
    <property type="match status" value="1"/>
</dbReference>